<feature type="transmembrane region" description="Helical" evidence="5">
    <location>
        <begin position="420"/>
        <end position="439"/>
    </location>
</feature>
<keyword evidence="2 5" id="KW-1133">Transmembrane helix</keyword>
<feature type="transmembrane region" description="Helical" evidence="5">
    <location>
        <begin position="77"/>
        <end position="95"/>
    </location>
</feature>
<evidence type="ECO:0000313" key="6">
    <source>
        <dbReference type="Proteomes" id="UP000694941"/>
    </source>
</evidence>
<feature type="transmembrane region" description="Helical" evidence="5">
    <location>
        <begin position="135"/>
        <end position="154"/>
    </location>
</feature>
<dbReference type="Gene3D" id="1.20.1250.20">
    <property type="entry name" value="MFS general substrate transporter like domains"/>
    <property type="match status" value="2"/>
</dbReference>
<keyword evidence="3 5" id="KW-0472">Membrane</keyword>
<feature type="transmembrane region" description="Helical" evidence="5">
    <location>
        <begin position="101"/>
        <end position="123"/>
    </location>
</feature>
<proteinExistence type="predicted"/>
<feature type="transmembrane region" description="Helical" evidence="5">
    <location>
        <begin position="331"/>
        <end position="352"/>
    </location>
</feature>
<evidence type="ECO:0000313" key="7">
    <source>
        <dbReference type="RefSeq" id="XP_013772756.1"/>
    </source>
</evidence>
<feature type="transmembrane region" description="Helical" evidence="5">
    <location>
        <begin position="305"/>
        <end position="324"/>
    </location>
</feature>
<feature type="transmembrane region" description="Helical" evidence="5">
    <location>
        <begin position="261"/>
        <end position="279"/>
    </location>
</feature>
<feature type="transmembrane region" description="Helical" evidence="5">
    <location>
        <begin position="47"/>
        <end position="70"/>
    </location>
</feature>
<keyword evidence="6" id="KW-1185">Reference proteome</keyword>
<evidence type="ECO:0000256" key="5">
    <source>
        <dbReference type="SAM" id="Phobius"/>
    </source>
</evidence>
<feature type="transmembrane region" description="Helical" evidence="5">
    <location>
        <begin position="393"/>
        <end position="414"/>
    </location>
</feature>
<dbReference type="SUPFAM" id="SSF103473">
    <property type="entry name" value="MFS general substrate transporter"/>
    <property type="match status" value="1"/>
</dbReference>
<organism evidence="6 8">
    <name type="scientific">Limulus polyphemus</name>
    <name type="common">Atlantic horseshoe crab</name>
    <dbReference type="NCBI Taxonomy" id="6850"/>
    <lineage>
        <taxon>Eukaryota</taxon>
        <taxon>Metazoa</taxon>
        <taxon>Ecdysozoa</taxon>
        <taxon>Arthropoda</taxon>
        <taxon>Chelicerata</taxon>
        <taxon>Merostomata</taxon>
        <taxon>Xiphosura</taxon>
        <taxon>Limulidae</taxon>
        <taxon>Limulus</taxon>
    </lineage>
</organism>
<evidence type="ECO:0000313" key="8">
    <source>
        <dbReference type="RefSeq" id="XP_022239618.1"/>
    </source>
</evidence>
<dbReference type="Pfam" id="PF07690">
    <property type="entry name" value="MFS_1"/>
    <property type="match status" value="1"/>
</dbReference>
<dbReference type="PANTHER" id="PTHR23121">
    <property type="entry name" value="SODIUM-DEPENDENT GLUCOSE TRANSPORTER 1"/>
    <property type="match status" value="1"/>
</dbReference>
<dbReference type="Proteomes" id="UP000694941">
    <property type="component" value="Unplaced"/>
</dbReference>
<keyword evidence="1 5" id="KW-0812">Transmembrane</keyword>
<dbReference type="GeneID" id="106457852"/>
<protein>
    <submittedName>
        <fullName evidence="7 8">Sodium-dependent glucose transporter 1-like isoform X1</fullName>
    </submittedName>
</protein>
<accession>A0ABM1S7L3</accession>
<evidence type="ECO:0000256" key="4">
    <source>
        <dbReference type="SAM" id="MobiDB-lite"/>
    </source>
</evidence>
<name>A0ABM1S7L3_LIMPO</name>
<feature type="transmembrane region" description="Helical" evidence="5">
    <location>
        <begin position="16"/>
        <end position="35"/>
    </location>
</feature>
<reference evidence="7 8" key="1">
    <citation type="submission" date="2025-05" db="UniProtKB">
        <authorList>
            <consortium name="RefSeq"/>
        </authorList>
    </citation>
    <scope>IDENTIFICATION</scope>
    <source>
        <tissue evidence="7 8">Muscle</tissue>
    </source>
</reference>
<feature type="transmembrane region" description="Helical" evidence="5">
    <location>
        <begin position="216"/>
        <end position="241"/>
    </location>
</feature>
<dbReference type="InterPro" id="IPR036259">
    <property type="entry name" value="MFS_trans_sf"/>
</dbReference>
<dbReference type="RefSeq" id="XP_013772756.1">
    <property type="nucleotide sequence ID" value="XM_013917302.2"/>
</dbReference>
<feature type="region of interest" description="Disordered" evidence="4">
    <location>
        <begin position="478"/>
        <end position="504"/>
    </location>
</feature>
<sequence length="504" mass="56422">MTMNLFTIKHFQTANLYFAFVALGMALAITGPTLLDLELALNTDTEHISYILVGRGIGYLSGSFVGGILFDRFNREVLFLVNLLFLGITITAAPWCRNLILLIATMVIEGLVLGAIDTGGNCWCLHLWGKESGPYYQALHFSFGVGTFIAPLLAEPFLFREKESSETLNMTNSSIVWKVQANLSEKNDTNVFLHNSIFSPAEFENHDGFQVFGFEYAFIVIGAFTFFVLILFFIVFLYTNIENVPEQTKKPDGSQNMESRVIRFILTVCAIFMIFYAGLEVTYGQMIATFAVVGPLKLSKSKGSFITSFYWGIYTLARGVSIFISMKLSSFVMLMIDIFIVFGASLLLVFFASSAEEVLWAASGLLGVGMASIYPSIVSWCEQYIVMTNKVTSTFVVTTSLGETVLPLLVGHYIEHTPMFLMHVMLGGIICAFLAYLIIWQFVHRQKSKYDTDERNMPKEEDNHLETVPTKVTLLNELTESEDSNKMEQSELVPNTEENATEVV</sequence>
<evidence type="ECO:0000256" key="1">
    <source>
        <dbReference type="ARBA" id="ARBA00022692"/>
    </source>
</evidence>
<evidence type="ECO:0000256" key="3">
    <source>
        <dbReference type="ARBA" id="ARBA00023136"/>
    </source>
</evidence>
<dbReference type="RefSeq" id="XP_022239618.1">
    <property type="nucleotide sequence ID" value="XM_022383910.1"/>
</dbReference>
<feature type="transmembrane region" description="Helical" evidence="5">
    <location>
        <begin position="358"/>
        <end position="381"/>
    </location>
</feature>
<dbReference type="InterPro" id="IPR011701">
    <property type="entry name" value="MFS"/>
</dbReference>
<evidence type="ECO:0000256" key="2">
    <source>
        <dbReference type="ARBA" id="ARBA00022989"/>
    </source>
</evidence>
<gene>
    <name evidence="7 8" type="primary">LOC106457852</name>
</gene>
<dbReference type="PANTHER" id="PTHR23121:SF9">
    <property type="entry name" value="SODIUM-DEPENDENT GLUCOSE TRANSPORTER 1"/>
    <property type="match status" value="1"/>
</dbReference>